<dbReference type="VEuPathDB" id="FungiDB:P170DRAFT_464769"/>
<dbReference type="EMBL" id="MSFO01000004">
    <property type="protein sequence ID" value="PLB49304.1"/>
    <property type="molecule type" value="Genomic_DNA"/>
</dbReference>
<dbReference type="RefSeq" id="XP_024704606.1">
    <property type="nucleotide sequence ID" value="XM_024852275.1"/>
</dbReference>
<accession>A0A2I2G8V2</accession>
<organism evidence="1 2">
    <name type="scientific">Aspergillus steynii IBT 23096</name>
    <dbReference type="NCBI Taxonomy" id="1392250"/>
    <lineage>
        <taxon>Eukaryota</taxon>
        <taxon>Fungi</taxon>
        <taxon>Dikarya</taxon>
        <taxon>Ascomycota</taxon>
        <taxon>Pezizomycotina</taxon>
        <taxon>Eurotiomycetes</taxon>
        <taxon>Eurotiomycetidae</taxon>
        <taxon>Eurotiales</taxon>
        <taxon>Aspergillaceae</taxon>
        <taxon>Aspergillus</taxon>
        <taxon>Aspergillus subgen. Circumdati</taxon>
    </lineage>
</organism>
<reference evidence="1 2" key="1">
    <citation type="submission" date="2016-12" db="EMBL/GenBank/DDBJ databases">
        <title>The genomes of Aspergillus section Nigri reveals drivers in fungal speciation.</title>
        <authorList>
            <consortium name="DOE Joint Genome Institute"/>
            <person name="Vesth T.C."/>
            <person name="Nybo J."/>
            <person name="Theobald S."/>
            <person name="Brandl J."/>
            <person name="Frisvad J.C."/>
            <person name="Nielsen K.F."/>
            <person name="Lyhne E.K."/>
            <person name="Kogle M.E."/>
            <person name="Kuo A."/>
            <person name="Riley R."/>
            <person name="Clum A."/>
            <person name="Nolan M."/>
            <person name="Lipzen A."/>
            <person name="Salamov A."/>
            <person name="Henrissat B."/>
            <person name="Wiebenga A."/>
            <person name="De Vries R.P."/>
            <person name="Grigoriev I.V."/>
            <person name="Mortensen U.H."/>
            <person name="Andersen M.R."/>
            <person name="Baker S.E."/>
        </authorList>
    </citation>
    <scope>NUCLEOTIDE SEQUENCE [LARGE SCALE GENOMIC DNA]</scope>
    <source>
        <strain evidence="1 2">IBT 23096</strain>
    </source>
</reference>
<dbReference type="AlphaFoldDB" id="A0A2I2G8V2"/>
<proteinExistence type="predicted"/>
<keyword evidence="2" id="KW-1185">Reference proteome</keyword>
<evidence type="ECO:0000313" key="1">
    <source>
        <dbReference type="EMBL" id="PLB49304.1"/>
    </source>
</evidence>
<gene>
    <name evidence="1" type="ORF">P170DRAFT_464769</name>
</gene>
<comment type="caution">
    <text evidence="1">The sequence shown here is derived from an EMBL/GenBank/DDBJ whole genome shotgun (WGS) entry which is preliminary data.</text>
</comment>
<protein>
    <recommendedName>
        <fullName evidence="3">F-box domain-containing protein</fullName>
    </recommendedName>
</protein>
<name>A0A2I2G8V2_9EURO</name>
<dbReference type="Proteomes" id="UP000234275">
    <property type="component" value="Unassembled WGS sequence"/>
</dbReference>
<dbReference type="GeneID" id="36559973"/>
<sequence length="321" mass="37520">MACQAAQNYSLDSYGAFPSYRTNPFCYACAMRFEKSWGPKFRGDGIYRASEMEYWFSWQAIYRLVLYNPTDGTTTVSGVSLFAGAFQAPLDPDEGLIRTSAAGELEDRIAKPSVIEPFRDMDKQRNLVGFPLHVTCWRLLKKSKMGRYIETDLNLILDAIRHRSRDTGVGGWAYGFLTATPGRERHDPGDSNQILGLIHKSRQEREKQITVEENKRPQEPRDCLFSRLPLEIQHKIMDDLEGRDVLELQKALDWQLDESYWRQKIRKTLYFEIPEVIDQSLDWQYLYFQLESLANTDTMIIRKHILDSLSSLQEYFFRRLR</sequence>
<evidence type="ECO:0008006" key="3">
    <source>
        <dbReference type="Google" id="ProtNLM"/>
    </source>
</evidence>
<evidence type="ECO:0000313" key="2">
    <source>
        <dbReference type="Proteomes" id="UP000234275"/>
    </source>
</evidence>